<evidence type="ECO:0000313" key="3">
    <source>
        <dbReference type="Proteomes" id="UP000000763"/>
    </source>
</evidence>
<dbReference type="Proteomes" id="UP000000763">
    <property type="component" value="Chromosome 6"/>
</dbReference>
<gene>
    <name evidence="2" type="primary">P0414C05.14</name>
</gene>
<protein>
    <submittedName>
        <fullName evidence="2">Uncharacterized protein</fullName>
    </submittedName>
</protein>
<organism evidence="2 3">
    <name type="scientific">Oryza sativa subsp. japonica</name>
    <name type="common">Rice</name>
    <dbReference type="NCBI Taxonomy" id="39947"/>
    <lineage>
        <taxon>Eukaryota</taxon>
        <taxon>Viridiplantae</taxon>
        <taxon>Streptophyta</taxon>
        <taxon>Embryophyta</taxon>
        <taxon>Tracheophyta</taxon>
        <taxon>Spermatophyta</taxon>
        <taxon>Magnoliopsida</taxon>
        <taxon>Liliopsida</taxon>
        <taxon>Poales</taxon>
        <taxon>Poaceae</taxon>
        <taxon>BOP clade</taxon>
        <taxon>Oryzoideae</taxon>
        <taxon>Oryzeae</taxon>
        <taxon>Oryzinae</taxon>
        <taxon>Oryza</taxon>
        <taxon>Oryza sativa</taxon>
    </lineage>
</organism>
<sequence>MELEAIAKRRSRHDTGEGGGGLARHEGGGGLAQRQPRGVEGGAAGGQRMLDFF</sequence>
<feature type="region of interest" description="Disordered" evidence="1">
    <location>
        <begin position="1"/>
        <end position="53"/>
    </location>
</feature>
<accession>Q69U87</accession>
<dbReference type="AlphaFoldDB" id="Q69U87"/>
<evidence type="ECO:0000313" key="2">
    <source>
        <dbReference type="EMBL" id="BAD35658.1"/>
    </source>
</evidence>
<name>Q69U87_ORYSJ</name>
<reference evidence="3" key="1">
    <citation type="journal article" date="2005" name="Nature">
        <title>The map-based sequence of the rice genome.</title>
        <authorList>
            <consortium name="International rice genome sequencing project (IRGSP)"/>
            <person name="Matsumoto T."/>
            <person name="Wu J."/>
            <person name="Kanamori H."/>
            <person name="Katayose Y."/>
            <person name="Fujisawa M."/>
            <person name="Namiki N."/>
            <person name="Mizuno H."/>
            <person name="Yamamoto K."/>
            <person name="Antonio B.A."/>
            <person name="Baba T."/>
            <person name="Sakata K."/>
            <person name="Nagamura Y."/>
            <person name="Aoki H."/>
            <person name="Arikawa K."/>
            <person name="Arita K."/>
            <person name="Bito T."/>
            <person name="Chiden Y."/>
            <person name="Fujitsuka N."/>
            <person name="Fukunaka R."/>
            <person name="Hamada M."/>
            <person name="Harada C."/>
            <person name="Hayashi A."/>
            <person name="Hijishita S."/>
            <person name="Honda M."/>
            <person name="Hosokawa S."/>
            <person name="Ichikawa Y."/>
            <person name="Idonuma A."/>
            <person name="Iijima M."/>
            <person name="Ikeda M."/>
            <person name="Ikeno M."/>
            <person name="Ito K."/>
            <person name="Ito S."/>
            <person name="Ito T."/>
            <person name="Ito Y."/>
            <person name="Ito Y."/>
            <person name="Iwabuchi A."/>
            <person name="Kamiya K."/>
            <person name="Karasawa W."/>
            <person name="Kurita K."/>
            <person name="Katagiri S."/>
            <person name="Kikuta A."/>
            <person name="Kobayashi H."/>
            <person name="Kobayashi N."/>
            <person name="Machita K."/>
            <person name="Maehara T."/>
            <person name="Masukawa M."/>
            <person name="Mizubayashi T."/>
            <person name="Mukai Y."/>
            <person name="Nagasaki H."/>
            <person name="Nagata Y."/>
            <person name="Naito S."/>
            <person name="Nakashima M."/>
            <person name="Nakama Y."/>
            <person name="Nakamichi Y."/>
            <person name="Nakamura M."/>
            <person name="Meguro A."/>
            <person name="Negishi M."/>
            <person name="Ohta I."/>
            <person name="Ohta T."/>
            <person name="Okamoto M."/>
            <person name="Ono N."/>
            <person name="Saji S."/>
            <person name="Sakaguchi M."/>
            <person name="Sakai K."/>
            <person name="Shibata M."/>
            <person name="Shimokawa T."/>
            <person name="Song J."/>
            <person name="Takazaki Y."/>
            <person name="Terasawa K."/>
            <person name="Tsugane M."/>
            <person name="Tsuji K."/>
            <person name="Ueda S."/>
            <person name="Waki K."/>
            <person name="Yamagata H."/>
            <person name="Yamamoto M."/>
            <person name="Yamamoto S."/>
            <person name="Yamane H."/>
            <person name="Yoshiki S."/>
            <person name="Yoshihara R."/>
            <person name="Yukawa K."/>
            <person name="Zhong H."/>
            <person name="Yano M."/>
            <person name="Yuan Q."/>
            <person name="Ouyang S."/>
            <person name="Liu J."/>
            <person name="Jones K.M."/>
            <person name="Gansberger K."/>
            <person name="Moffat K."/>
            <person name="Hill J."/>
            <person name="Bera J."/>
            <person name="Fadrosh D."/>
            <person name="Jin S."/>
            <person name="Johri S."/>
            <person name="Kim M."/>
            <person name="Overton L."/>
            <person name="Reardon M."/>
            <person name="Tsitrin T."/>
            <person name="Vuong H."/>
            <person name="Weaver B."/>
            <person name="Ciecko A."/>
            <person name="Tallon L."/>
            <person name="Jackson J."/>
            <person name="Pai G."/>
            <person name="Aken S.V."/>
            <person name="Utterback T."/>
            <person name="Reidmuller S."/>
            <person name="Feldblyum T."/>
            <person name="Hsiao J."/>
            <person name="Zismann V."/>
            <person name="Iobst S."/>
            <person name="de Vazeille A.R."/>
            <person name="Buell C.R."/>
            <person name="Ying K."/>
            <person name="Li Y."/>
            <person name="Lu T."/>
            <person name="Huang Y."/>
            <person name="Zhao Q."/>
            <person name="Feng Q."/>
            <person name="Zhang L."/>
            <person name="Zhu J."/>
            <person name="Weng Q."/>
            <person name="Mu J."/>
            <person name="Lu Y."/>
            <person name="Fan D."/>
            <person name="Liu Y."/>
            <person name="Guan J."/>
            <person name="Zhang Y."/>
            <person name="Yu S."/>
            <person name="Liu X."/>
            <person name="Zhang Y."/>
            <person name="Hong G."/>
            <person name="Han B."/>
            <person name="Choisne N."/>
            <person name="Demange N."/>
            <person name="Orjeda G."/>
            <person name="Samain S."/>
            <person name="Cattolico L."/>
            <person name="Pelletier E."/>
            <person name="Couloux A."/>
            <person name="Segurens B."/>
            <person name="Wincker P."/>
            <person name="D'Hont A."/>
            <person name="Scarpelli C."/>
            <person name="Weissenbach J."/>
            <person name="Salanoubat M."/>
            <person name="Quetier F."/>
            <person name="Yu Y."/>
            <person name="Kim H.R."/>
            <person name="Rambo T."/>
            <person name="Currie J."/>
            <person name="Collura K."/>
            <person name="Luo M."/>
            <person name="Yang T."/>
            <person name="Ammiraju J.S.S."/>
            <person name="Engler F."/>
            <person name="Soderlund C."/>
            <person name="Wing R.A."/>
            <person name="Palmer L.E."/>
            <person name="de la Bastide M."/>
            <person name="Spiegel L."/>
            <person name="Nascimento L."/>
            <person name="Zutavern T."/>
            <person name="O'Shaughnessy A."/>
            <person name="Dike S."/>
            <person name="Dedhia N."/>
            <person name="Preston R."/>
            <person name="Balija V."/>
            <person name="McCombie W.R."/>
            <person name="Chow T."/>
            <person name="Chen H."/>
            <person name="Chung M."/>
            <person name="Chen C."/>
            <person name="Shaw J."/>
            <person name="Wu H."/>
            <person name="Hsiao K."/>
            <person name="Chao Y."/>
            <person name="Chu M."/>
            <person name="Cheng C."/>
            <person name="Hour A."/>
            <person name="Lee P."/>
            <person name="Lin S."/>
            <person name="Lin Y."/>
            <person name="Liou J."/>
            <person name="Liu S."/>
            <person name="Hsing Y."/>
            <person name="Raghuvanshi S."/>
            <person name="Mohanty A."/>
            <person name="Bharti A.K."/>
            <person name="Gaur A."/>
            <person name="Gupta V."/>
            <person name="Kumar D."/>
            <person name="Ravi V."/>
            <person name="Vij S."/>
            <person name="Kapur A."/>
            <person name="Khurana P."/>
            <person name="Khurana P."/>
            <person name="Khurana J.P."/>
            <person name="Tyagi A.K."/>
            <person name="Gaikwad K."/>
            <person name="Singh A."/>
            <person name="Dalal V."/>
            <person name="Srivastava S."/>
            <person name="Dixit A."/>
            <person name="Pal A.K."/>
            <person name="Ghazi I.A."/>
            <person name="Yadav M."/>
            <person name="Pandit A."/>
            <person name="Bhargava A."/>
            <person name="Sureshbabu K."/>
            <person name="Batra K."/>
            <person name="Sharma T.R."/>
            <person name="Mohapatra T."/>
            <person name="Singh N.K."/>
            <person name="Messing J."/>
            <person name="Nelson A.B."/>
            <person name="Fuks G."/>
            <person name="Kavchok S."/>
            <person name="Keizer G."/>
            <person name="Linton E."/>
            <person name="Llaca V."/>
            <person name="Song R."/>
            <person name="Tanyolac B."/>
            <person name="Young S."/>
            <person name="Ho-Il K."/>
            <person name="Hahn J.H."/>
            <person name="Sangsakoo G."/>
            <person name="Vanavichit A."/>
            <person name="de Mattos Luiz.A.T."/>
            <person name="Zimmer P.D."/>
            <person name="Malone G."/>
            <person name="Dellagostin O."/>
            <person name="de Oliveira A.C."/>
            <person name="Bevan M."/>
            <person name="Bancroft I."/>
            <person name="Minx P."/>
            <person name="Cordum H."/>
            <person name="Wilson R."/>
            <person name="Cheng Z."/>
            <person name="Jin W."/>
            <person name="Jiang J."/>
            <person name="Leong S.A."/>
            <person name="Iwama H."/>
            <person name="Gojobori T."/>
            <person name="Itoh T."/>
            <person name="Niimura Y."/>
            <person name="Fujii Y."/>
            <person name="Habara T."/>
            <person name="Sakai H."/>
            <person name="Sato Y."/>
            <person name="Wilson G."/>
            <person name="Kumar K."/>
            <person name="McCouch S."/>
            <person name="Juretic N."/>
            <person name="Hoen D."/>
            <person name="Wright S."/>
            <person name="Bruskiewich R."/>
            <person name="Bureau T."/>
            <person name="Miyao A."/>
            <person name="Hirochika H."/>
            <person name="Nishikawa T."/>
            <person name="Kadowaki K."/>
            <person name="Sugiura M."/>
            <person name="Burr B."/>
            <person name="Sasaki T."/>
        </authorList>
    </citation>
    <scope>NUCLEOTIDE SEQUENCE [LARGE SCALE GENOMIC DNA]</scope>
    <source>
        <strain evidence="3">cv. Nipponbare</strain>
    </source>
</reference>
<reference evidence="3" key="2">
    <citation type="journal article" date="2008" name="Nucleic Acids Res.">
        <title>The rice annotation project database (RAP-DB): 2008 update.</title>
        <authorList>
            <consortium name="The rice annotation project (RAP)"/>
        </authorList>
    </citation>
    <scope>GENOME REANNOTATION</scope>
    <source>
        <strain evidence="3">cv. Nipponbare</strain>
    </source>
</reference>
<evidence type="ECO:0000256" key="1">
    <source>
        <dbReference type="SAM" id="MobiDB-lite"/>
    </source>
</evidence>
<proteinExistence type="predicted"/>
<dbReference type="EMBL" id="AP004615">
    <property type="protein sequence ID" value="BAD35658.1"/>
    <property type="molecule type" value="Genomic_DNA"/>
</dbReference>